<dbReference type="InterPro" id="IPR036388">
    <property type="entry name" value="WH-like_DNA-bd_sf"/>
</dbReference>
<dbReference type="PROSITE" id="PS50987">
    <property type="entry name" value="HTH_ARSR_2"/>
    <property type="match status" value="1"/>
</dbReference>
<dbReference type="InterPro" id="IPR036390">
    <property type="entry name" value="WH_DNA-bd_sf"/>
</dbReference>
<accession>A0A364NLV9</accession>
<keyword evidence="6" id="KW-1185">Reference proteome</keyword>
<dbReference type="PANTHER" id="PTHR43132">
    <property type="entry name" value="ARSENICAL RESISTANCE OPERON REPRESSOR ARSR-RELATED"/>
    <property type="match status" value="1"/>
</dbReference>
<dbReference type="SUPFAM" id="SSF46785">
    <property type="entry name" value="Winged helix' DNA-binding domain"/>
    <property type="match status" value="1"/>
</dbReference>
<comment type="caution">
    <text evidence="5">The sequence shown here is derived from an EMBL/GenBank/DDBJ whole genome shotgun (WGS) entry which is preliminary data.</text>
</comment>
<organism evidence="5 6">
    <name type="scientific">Nitrincola tibetensis</name>
    <dbReference type="NCBI Taxonomy" id="2219697"/>
    <lineage>
        <taxon>Bacteria</taxon>
        <taxon>Pseudomonadati</taxon>
        <taxon>Pseudomonadota</taxon>
        <taxon>Gammaproteobacteria</taxon>
        <taxon>Oceanospirillales</taxon>
        <taxon>Oceanospirillaceae</taxon>
        <taxon>Nitrincola</taxon>
    </lineage>
</organism>
<dbReference type="InterPro" id="IPR011991">
    <property type="entry name" value="ArsR-like_HTH"/>
</dbReference>
<sequence length="116" mass="12950">MEIKNAIESFAALSQETRLKTFRLLVQHEPDGLPAGEIARQLNVPHNTLSAHLSVLSQAGLVISQRQSRSIIYRVNLSHMRETIEFLARDCCGGHPDICEPLAPISRGSRCEPNEY</sequence>
<keyword evidence="1" id="KW-0805">Transcription regulation</keyword>
<dbReference type="InterPro" id="IPR051011">
    <property type="entry name" value="Metal_resp_trans_reg"/>
</dbReference>
<dbReference type="AlphaFoldDB" id="A0A364NLV9"/>
<evidence type="ECO:0000256" key="2">
    <source>
        <dbReference type="ARBA" id="ARBA00023125"/>
    </source>
</evidence>
<dbReference type="GO" id="GO:0003700">
    <property type="term" value="F:DNA-binding transcription factor activity"/>
    <property type="evidence" value="ECO:0007669"/>
    <property type="project" value="InterPro"/>
</dbReference>
<dbReference type="OrthoDB" id="5297460at2"/>
<keyword evidence="3" id="KW-0804">Transcription</keyword>
<feature type="domain" description="HTH arsR-type" evidence="4">
    <location>
        <begin position="1"/>
        <end position="95"/>
    </location>
</feature>
<dbReference type="CDD" id="cd00090">
    <property type="entry name" value="HTH_ARSR"/>
    <property type="match status" value="1"/>
</dbReference>
<gene>
    <name evidence="5" type="ORF">DN062_09975</name>
</gene>
<dbReference type="Gene3D" id="1.10.10.10">
    <property type="entry name" value="Winged helix-like DNA-binding domain superfamily/Winged helix DNA-binding domain"/>
    <property type="match status" value="1"/>
</dbReference>
<dbReference type="InterPro" id="IPR001845">
    <property type="entry name" value="HTH_ArsR_DNA-bd_dom"/>
</dbReference>
<keyword evidence="2" id="KW-0238">DNA-binding</keyword>
<evidence type="ECO:0000256" key="3">
    <source>
        <dbReference type="ARBA" id="ARBA00023163"/>
    </source>
</evidence>
<dbReference type="PRINTS" id="PR00778">
    <property type="entry name" value="HTHARSR"/>
</dbReference>
<dbReference type="EMBL" id="QKRX01000006">
    <property type="protein sequence ID" value="RAU18099.1"/>
    <property type="molecule type" value="Genomic_DNA"/>
</dbReference>
<dbReference type="PANTHER" id="PTHR43132:SF2">
    <property type="entry name" value="ARSENICAL RESISTANCE OPERON REPRESSOR ARSR-RELATED"/>
    <property type="match status" value="1"/>
</dbReference>
<proteinExistence type="predicted"/>
<dbReference type="NCBIfam" id="NF033788">
    <property type="entry name" value="HTH_metalloreg"/>
    <property type="match status" value="1"/>
</dbReference>
<evidence type="ECO:0000259" key="4">
    <source>
        <dbReference type="PROSITE" id="PS50987"/>
    </source>
</evidence>
<dbReference type="Proteomes" id="UP000250744">
    <property type="component" value="Unassembled WGS sequence"/>
</dbReference>
<dbReference type="GO" id="GO:0003677">
    <property type="term" value="F:DNA binding"/>
    <property type="evidence" value="ECO:0007669"/>
    <property type="project" value="UniProtKB-KW"/>
</dbReference>
<dbReference type="SMART" id="SM00418">
    <property type="entry name" value="HTH_ARSR"/>
    <property type="match status" value="1"/>
</dbReference>
<protein>
    <submittedName>
        <fullName evidence="5">Transcriptional regulator</fullName>
    </submittedName>
</protein>
<reference evidence="5 6" key="1">
    <citation type="submission" date="2018-06" db="EMBL/GenBank/DDBJ databases">
        <title>Nitrincola tibetense sp. nov., isolated from Lake XuguoCo on Tibetan Plateau.</title>
        <authorList>
            <person name="Xing P."/>
        </authorList>
    </citation>
    <scope>NUCLEOTIDE SEQUENCE [LARGE SCALE GENOMIC DNA]</scope>
    <source>
        <strain evidence="6">xg18</strain>
    </source>
</reference>
<evidence type="ECO:0000256" key="1">
    <source>
        <dbReference type="ARBA" id="ARBA00023015"/>
    </source>
</evidence>
<dbReference type="RefSeq" id="WP_112159180.1">
    <property type="nucleotide sequence ID" value="NZ_QKRX01000006.1"/>
</dbReference>
<evidence type="ECO:0000313" key="5">
    <source>
        <dbReference type="EMBL" id="RAU18099.1"/>
    </source>
</evidence>
<dbReference type="Pfam" id="PF12840">
    <property type="entry name" value="HTH_20"/>
    <property type="match status" value="1"/>
</dbReference>
<name>A0A364NLV9_9GAMM</name>
<evidence type="ECO:0000313" key="6">
    <source>
        <dbReference type="Proteomes" id="UP000250744"/>
    </source>
</evidence>